<dbReference type="Pfam" id="PF13385">
    <property type="entry name" value="Laminin_G_3"/>
    <property type="match status" value="1"/>
</dbReference>
<sequence>MGRRLSGNGSSGGKPKVEAYTVATTGGVVKTLARLLGGASVFAVFSADAGVTMDTGTGGITVALAAGESKSLVVTERAANGAGYFRPITLTGAAAVVTPPAGNVVTAMLMGQSEMSILWPDYGFIPQPAATGGGNLVVYYSDNETNGVSGQPVSKITVNDASRTGGVLSPAIHALGAFLKLAAPAKTFVLGKGSKQGTARYELYSDSTDGLDIDGNGSIDDNRSWVDFANVASAIETDYGNVDHLIECWYNADASYTANFKSTFWPFYFGVDASNNPVALGSATNANGYKGTLDHMLWDATAASADVKGRGIFARSKTKWHLLTPMPFQSAPNDTEATGFTAYNASSRNAEPTRANLHALANEARAQEVSLVVGPSAHIAKWTNDAGEYAYKSIHPSKRDPDGQVQLMWPIAIAMARAGGVTIAEPTVDSLVIGANNAYVDVLVNLPNGGTLTTLAALRAGTRTYTTSAPHQQPVTGFQLTRGGVARPVFPSSQTSYPQAFRGSVQIVDAGSGSPKKATVRITPETAFAAGEKLTYLAGEATAALLQTRDNDLYPWMMIEHIPALYDATATYPFPGVAVRPQQVELAIPAVDSTPFVARSAAFDGGDWFTNSSISVPASSNGLMSLWFKNTDSAWTTGKYVCQYRVGTTAVLELLTTTTGRMNMRLNNGSATDTLAFYAAAGNTQFAVNTWYHIMAAWTATGLSIYVNGSLVGTLAYTSLDMGGATITRLGLGAATTGLTPLPCEIGHYYLNVSATLDLSVQANREKFILAGAPVNLGATGQLPTGTTPEWYYDGAGAAWANKGSATGGTLTGALTAGAAPHL</sequence>
<reference evidence="1 2" key="1">
    <citation type="submission" date="2019-01" db="EMBL/GenBank/DDBJ databases">
        <authorList>
            <person name="Chen W.-M."/>
        </authorList>
    </citation>
    <scope>NUCLEOTIDE SEQUENCE [LARGE SCALE GENOMIC DNA]</scope>
    <source>
        <strain evidence="1 2">FSY-9</strain>
    </source>
</reference>
<dbReference type="RefSeq" id="WP_127710529.1">
    <property type="nucleotide sequence ID" value="NZ_SACO01000011.1"/>
</dbReference>
<dbReference type="SUPFAM" id="SSF49899">
    <property type="entry name" value="Concanavalin A-like lectins/glucanases"/>
    <property type="match status" value="1"/>
</dbReference>
<accession>A0A3S2Y5G0</accession>
<dbReference type="Gene3D" id="2.60.120.200">
    <property type="match status" value="1"/>
</dbReference>
<dbReference type="InterPro" id="IPR013320">
    <property type="entry name" value="ConA-like_dom_sf"/>
</dbReference>
<dbReference type="EMBL" id="SACO01000011">
    <property type="protein sequence ID" value="RVU03940.1"/>
    <property type="molecule type" value="Genomic_DNA"/>
</dbReference>
<name>A0A3S2Y5G0_9SPHN</name>
<evidence type="ECO:0000313" key="1">
    <source>
        <dbReference type="EMBL" id="RVU03940.1"/>
    </source>
</evidence>
<proteinExistence type="predicted"/>
<comment type="caution">
    <text evidence="1">The sequence shown here is derived from an EMBL/GenBank/DDBJ whole genome shotgun (WGS) entry which is preliminary data.</text>
</comment>
<protein>
    <recommendedName>
        <fullName evidence="3">LamG domain-containing protein</fullName>
    </recommendedName>
</protein>
<dbReference type="OrthoDB" id="9204553at2"/>
<keyword evidence="2" id="KW-1185">Reference proteome</keyword>
<evidence type="ECO:0008006" key="3">
    <source>
        <dbReference type="Google" id="ProtNLM"/>
    </source>
</evidence>
<dbReference type="AlphaFoldDB" id="A0A3S2Y5G0"/>
<organism evidence="1 2">
    <name type="scientific">Novosphingobium umbonatum</name>
    <dbReference type="NCBI Taxonomy" id="1908524"/>
    <lineage>
        <taxon>Bacteria</taxon>
        <taxon>Pseudomonadati</taxon>
        <taxon>Pseudomonadota</taxon>
        <taxon>Alphaproteobacteria</taxon>
        <taxon>Sphingomonadales</taxon>
        <taxon>Sphingomonadaceae</taxon>
        <taxon>Novosphingobium</taxon>
    </lineage>
</organism>
<evidence type="ECO:0000313" key="2">
    <source>
        <dbReference type="Proteomes" id="UP000282837"/>
    </source>
</evidence>
<gene>
    <name evidence="1" type="ORF">EOE18_13880</name>
</gene>
<dbReference type="Proteomes" id="UP000282837">
    <property type="component" value="Unassembled WGS sequence"/>
</dbReference>